<dbReference type="EMBL" id="QKXQ01000120">
    <property type="protein sequence ID" value="REH99059.1"/>
    <property type="molecule type" value="Genomic_DNA"/>
</dbReference>
<evidence type="ECO:0000256" key="1">
    <source>
        <dbReference type="SAM" id="MobiDB-lite"/>
    </source>
</evidence>
<sequence length="285" mass="29358">VVFPDQTSKTTTTDNTGKFEIDMTDAYPLLGGEELIFSATDSAGNKSEPSSAIVLDTTPPKTPTIETVNSTDTTLKGQAEPNTIVTVTFPNGDKAIGATDRLGQFDLEMPPNVNLKGGEVLTVTSTDGAGNTSEETTTTVEDQTAPEAPTVDSVTSETTVITGTGEAGSKVTVMFTDGTTATGTVNEEGSYELKVPDTVDLKGGEVLTVTSTDKAGNTSEATSTTVEDQTAPEAPTVDPVTSETEVITGTGEAGSKVTVTLPDGTTVTGTVNEEGRYEVKIPDTV</sequence>
<dbReference type="RefSeq" id="WP_238674674.1">
    <property type="nucleotide sequence ID" value="NZ_QKXQ01000120.1"/>
</dbReference>
<comment type="caution">
    <text evidence="3">The sequence shown here is derived from an EMBL/GenBank/DDBJ whole genome shotgun (WGS) entry which is preliminary data.</text>
</comment>
<dbReference type="InterPro" id="IPR013783">
    <property type="entry name" value="Ig-like_fold"/>
</dbReference>
<feature type="compositionally biased region" description="Polar residues" evidence="1">
    <location>
        <begin position="41"/>
        <end position="50"/>
    </location>
</feature>
<feature type="non-terminal residue" evidence="3">
    <location>
        <position position="285"/>
    </location>
</feature>
<evidence type="ECO:0000313" key="4">
    <source>
        <dbReference type="Proteomes" id="UP000256562"/>
    </source>
</evidence>
<feature type="domain" description="Bacterial Ig" evidence="2">
    <location>
        <begin position="145"/>
        <end position="228"/>
    </location>
</feature>
<feature type="region of interest" description="Disordered" evidence="1">
    <location>
        <begin position="41"/>
        <end position="62"/>
    </location>
</feature>
<proteinExistence type="predicted"/>
<feature type="compositionally biased region" description="Polar residues" evidence="1">
    <location>
        <begin position="213"/>
        <end position="228"/>
    </location>
</feature>
<dbReference type="NCBIfam" id="NF033510">
    <property type="entry name" value="Ca_tandemer"/>
    <property type="match status" value="3"/>
</dbReference>
<feature type="compositionally biased region" description="Polar residues" evidence="1">
    <location>
        <begin position="125"/>
        <end position="142"/>
    </location>
</feature>
<organism evidence="3 4">
    <name type="scientific">Staphylococcus felis</name>
    <dbReference type="NCBI Taxonomy" id="46127"/>
    <lineage>
        <taxon>Bacteria</taxon>
        <taxon>Bacillati</taxon>
        <taxon>Bacillota</taxon>
        <taxon>Bacilli</taxon>
        <taxon>Bacillales</taxon>
        <taxon>Staphylococcaceae</taxon>
        <taxon>Staphylococcus</taxon>
    </lineage>
</organism>
<feature type="region of interest" description="Disordered" evidence="1">
    <location>
        <begin position="125"/>
        <end position="161"/>
    </location>
</feature>
<evidence type="ECO:0000259" key="2">
    <source>
        <dbReference type="Pfam" id="PF17936"/>
    </source>
</evidence>
<dbReference type="Proteomes" id="UP000256562">
    <property type="component" value="Unassembled WGS sequence"/>
</dbReference>
<gene>
    <name evidence="3" type="ORF">DOS83_02855</name>
</gene>
<feature type="compositionally biased region" description="Polar residues" evidence="1">
    <location>
        <begin position="152"/>
        <end position="161"/>
    </location>
</feature>
<protein>
    <submittedName>
        <fullName evidence="3">YSIRK signal domain/LPXTG anchor domain surface protein</fullName>
    </submittedName>
</protein>
<dbReference type="Gene3D" id="2.60.40.10">
    <property type="entry name" value="Immunoglobulins"/>
    <property type="match status" value="3"/>
</dbReference>
<feature type="region of interest" description="Disordered" evidence="1">
    <location>
        <begin position="213"/>
        <end position="238"/>
    </location>
</feature>
<accession>A0A3E0IRN4</accession>
<feature type="domain" description="Bacterial Ig" evidence="2">
    <location>
        <begin position="231"/>
        <end position="282"/>
    </location>
</feature>
<reference evidence="3 4" key="1">
    <citation type="journal article" date="2018" name="Vet. Microbiol.">
        <title>Characterisation of Staphylococcus felis isolated from cats using whole genome sequencing.</title>
        <authorList>
            <person name="Worthing K."/>
            <person name="Pang S."/>
            <person name="Trott D.J."/>
            <person name="Abraham S."/>
            <person name="Coombs G.W."/>
            <person name="Jordan D."/>
            <person name="McIntyre L."/>
            <person name="Davies M.R."/>
            <person name="Norris J."/>
        </authorList>
    </citation>
    <scope>NUCLEOTIDE SEQUENCE [LARGE SCALE GENOMIC DNA]</scope>
    <source>
        <strain evidence="3 4">F9</strain>
    </source>
</reference>
<evidence type="ECO:0000313" key="3">
    <source>
        <dbReference type="EMBL" id="REH99059.1"/>
    </source>
</evidence>
<feature type="non-terminal residue" evidence="3">
    <location>
        <position position="1"/>
    </location>
</feature>
<dbReference type="AlphaFoldDB" id="A0A3E0IRN4"/>
<feature type="domain" description="Bacterial Ig" evidence="2">
    <location>
        <begin position="60"/>
        <end position="142"/>
    </location>
</feature>
<dbReference type="Pfam" id="PF17936">
    <property type="entry name" value="Big_6"/>
    <property type="match status" value="3"/>
</dbReference>
<dbReference type="InterPro" id="IPR041498">
    <property type="entry name" value="Big_6"/>
</dbReference>
<name>A0A3E0IRN4_9STAP</name>